<dbReference type="SMART" id="SM00185">
    <property type="entry name" value="ARM"/>
    <property type="match status" value="7"/>
</dbReference>
<dbReference type="Pfam" id="PF25598">
    <property type="entry name" value="ARM_PUB"/>
    <property type="match status" value="1"/>
</dbReference>
<name>A0A7S3JQ13_9STRA</name>
<dbReference type="SUPFAM" id="SSF57850">
    <property type="entry name" value="RING/U-box"/>
    <property type="match status" value="1"/>
</dbReference>
<dbReference type="Pfam" id="PF04564">
    <property type="entry name" value="U-box"/>
    <property type="match status" value="1"/>
</dbReference>
<dbReference type="PANTHER" id="PTHR23315">
    <property type="entry name" value="U BOX DOMAIN-CONTAINING"/>
    <property type="match status" value="1"/>
</dbReference>
<dbReference type="AlphaFoldDB" id="A0A7S3JQ13"/>
<dbReference type="InterPro" id="IPR058678">
    <property type="entry name" value="ARM_PUB"/>
</dbReference>
<feature type="repeat" description="ARM" evidence="3">
    <location>
        <begin position="602"/>
        <end position="646"/>
    </location>
</feature>
<dbReference type="SMART" id="SM00504">
    <property type="entry name" value="Ubox"/>
    <property type="match status" value="1"/>
</dbReference>
<feature type="domain" description="U-box" evidence="4">
    <location>
        <begin position="322"/>
        <end position="399"/>
    </location>
</feature>
<dbReference type="Gene3D" id="3.30.40.10">
    <property type="entry name" value="Zinc/RING finger domain, C3HC4 (zinc finger)"/>
    <property type="match status" value="1"/>
</dbReference>
<feature type="repeat" description="ARM" evidence="3">
    <location>
        <begin position="645"/>
        <end position="689"/>
    </location>
</feature>
<dbReference type="InterPro" id="IPR003613">
    <property type="entry name" value="Ubox_domain"/>
</dbReference>
<dbReference type="EC" id="2.3.2.27" evidence="2"/>
<dbReference type="GO" id="GO:0061630">
    <property type="term" value="F:ubiquitin protein ligase activity"/>
    <property type="evidence" value="ECO:0007669"/>
    <property type="project" value="UniProtKB-EC"/>
</dbReference>
<accession>A0A7S3JQ13</accession>
<dbReference type="InterPro" id="IPR011989">
    <property type="entry name" value="ARM-like"/>
</dbReference>
<organism evidence="5">
    <name type="scientific">Aureoumbra lagunensis</name>
    <dbReference type="NCBI Taxonomy" id="44058"/>
    <lineage>
        <taxon>Eukaryota</taxon>
        <taxon>Sar</taxon>
        <taxon>Stramenopiles</taxon>
        <taxon>Ochrophyta</taxon>
        <taxon>Pelagophyceae</taxon>
        <taxon>Pelagomonadales</taxon>
        <taxon>Aureoumbra</taxon>
    </lineage>
</organism>
<dbReference type="GO" id="GO:0016567">
    <property type="term" value="P:protein ubiquitination"/>
    <property type="evidence" value="ECO:0007669"/>
    <property type="project" value="InterPro"/>
</dbReference>
<reference evidence="5" key="1">
    <citation type="submission" date="2021-01" db="EMBL/GenBank/DDBJ databases">
        <authorList>
            <person name="Corre E."/>
            <person name="Pelletier E."/>
            <person name="Niang G."/>
            <person name="Scheremetjew M."/>
            <person name="Finn R."/>
            <person name="Kale V."/>
            <person name="Holt S."/>
            <person name="Cochrane G."/>
            <person name="Meng A."/>
            <person name="Brown T."/>
            <person name="Cohen L."/>
        </authorList>
    </citation>
    <scope>NUCLEOTIDE SEQUENCE</scope>
    <source>
        <strain evidence="5">CCMP1510</strain>
    </source>
</reference>
<sequence>MTEYTKRISTEVVVAAVESIHARYEAGSVLALKPQCRKMCTVGDIAQEEFGLVPLEISTGRRRSSLQEEDGPNYLDDLCEKLQILERFIAVCSKRPVLAKLLEVSYVKVIREATMDIKNILLELTSQCGREMRDSIEELDEVYASLSAFRDAVGEEIRNIVLAAAAGLRPVSEITEKLLKARVVSSTTDALAQLVDCGHLNNSLFPDIDTGEDKIKKSGIALLSDTDKTILGACRKLKIEQEHLTTHSILVKEKKIDHHRLFSEEQDPPLKNLIAKEKQIDQQVFEAHIFEAKKSTITFMEEAHAETKSINQSTCETKVPPEVPDQFRCPITLEIMCEPVFLFTQSGRSFEREALEHWLELHPTVDPLTNEEHGMLLEYAPNRVLKEVIALWCVEHDISINDCRSPSLRPLSSALDMPALSFDIQQGTTASVSRTESFIGPVGTSEALAERDRLMEERGAELESRFPGIGLKVHRLSSHYDEEVRARAAASLLKSMEDMEIDEGEPVARAIAQAGGIPLLVILLAGSPPAREAAAMALCRLARRPRDNRVLIVNARGISACVRLLQTNLLAVTDLTRQAAAGILQHIACFSMNYKVAIANAGAIPLLVKLLDDQSASDDTKADAARCLWSIAVNDQKKIAIANAGAIPLLVNLIDRDAGSIGVREAAAGALQNLAANNSDNKAAIIRAGAVPPLVRLLANSQVETARETAAGALQNLAKHNEDNKSVLIEAGVLPPLIATLSDANASARSQRTSARAIENLVWSSNEDNRKAVIDAGAIPVLCDKLIDGHADIEVRQAVAEALKVLTPTPKLRCRVARALGSTHFLITPSERDIESIIATHLRRGPANIPLNHLTTFT</sequence>
<comment type="catalytic activity">
    <reaction evidence="1">
        <text>S-ubiquitinyl-[E2 ubiquitin-conjugating enzyme]-L-cysteine + [acceptor protein]-L-lysine = [E2 ubiquitin-conjugating enzyme]-L-cysteine + N(6)-ubiquitinyl-[acceptor protein]-L-lysine.</text>
        <dbReference type="EC" id="2.3.2.27"/>
    </reaction>
</comment>
<gene>
    <name evidence="5" type="ORF">ALAG00032_LOCUS2000</name>
</gene>
<evidence type="ECO:0000256" key="3">
    <source>
        <dbReference type="PROSITE-ProRule" id="PRU00259"/>
    </source>
</evidence>
<dbReference type="Gene3D" id="1.25.10.10">
    <property type="entry name" value="Leucine-rich Repeat Variant"/>
    <property type="match status" value="3"/>
</dbReference>
<dbReference type="InterPro" id="IPR000225">
    <property type="entry name" value="Armadillo"/>
</dbReference>
<dbReference type="InterPro" id="IPR016024">
    <property type="entry name" value="ARM-type_fold"/>
</dbReference>
<feature type="repeat" description="ARM" evidence="3">
    <location>
        <begin position="689"/>
        <end position="732"/>
    </location>
</feature>
<dbReference type="InterPro" id="IPR013083">
    <property type="entry name" value="Znf_RING/FYVE/PHD"/>
</dbReference>
<dbReference type="PROSITE" id="PS51698">
    <property type="entry name" value="U_BOX"/>
    <property type="match status" value="1"/>
</dbReference>
<dbReference type="SUPFAM" id="SSF48371">
    <property type="entry name" value="ARM repeat"/>
    <property type="match status" value="1"/>
</dbReference>
<dbReference type="CDD" id="cd16655">
    <property type="entry name" value="RING-Ubox_WDSUB1-like"/>
    <property type="match status" value="1"/>
</dbReference>
<dbReference type="PANTHER" id="PTHR23315:SF7">
    <property type="entry name" value="U-BOX DOMAIN-CONTAINING PROTEIN 4"/>
    <property type="match status" value="1"/>
</dbReference>
<feature type="repeat" description="ARM" evidence="3">
    <location>
        <begin position="732"/>
        <end position="761"/>
    </location>
</feature>
<evidence type="ECO:0000313" key="5">
    <source>
        <dbReference type="EMBL" id="CAE0361267.1"/>
    </source>
</evidence>
<dbReference type="EMBL" id="HBIJ01002907">
    <property type="protein sequence ID" value="CAE0361267.1"/>
    <property type="molecule type" value="Transcribed_RNA"/>
</dbReference>
<evidence type="ECO:0000259" key="4">
    <source>
        <dbReference type="PROSITE" id="PS51698"/>
    </source>
</evidence>
<evidence type="ECO:0000256" key="2">
    <source>
        <dbReference type="ARBA" id="ARBA00012483"/>
    </source>
</evidence>
<evidence type="ECO:0000256" key="1">
    <source>
        <dbReference type="ARBA" id="ARBA00000900"/>
    </source>
</evidence>
<dbReference type="PROSITE" id="PS50176">
    <property type="entry name" value="ARM_REPEAT"/>
    <property type="match status" value="4"/>
</dbReference>
<protein>
    <recommendedName>
        <fullName evidence="2">RING-type E3 ubiquitin transferase</fullName>
        <ecNumber evidence="2">2.3.2.27</ecNumber>
    </recommendedName>
</protein>
<proteinExistence type="predicted"/>